<dbReference type="PROSITE" id="PS00699">
    <property type="entry name" value="NITROGENASE_1_1"/>
    <property type="match status" value="1"/>
</dbReference>
<evidence type="ECO:0000259" key="3">
    <source>
        <dbReference type="Pfam" id="PF00148"/>
    </source>
</evidence>
<dbReference type="InterPro" id="IPR017675">
    <property type="entry name" value="CfbD"/>
</dbReference>
<dbReference type="GO" id="GO:0016874">
    <property type="term" value="F:ligase activity"/>
    <property type="evidence" value="ECO:0007669"/>
    <property type="project" value="UniProtKB-KW"/>
</dbReference>
<proteinExistence type="inferred from homology"/>
<keyword evidence="4" id="KW-0436">Ligase</keyword>
<dbReference type="Pfam" id="PF00148">
    <property type="entry name" value="Oxidored_nitro"/>
    <property type="match status" value="1"/>
</dbReference>
<comment type="similarity">
    <text evidence="2">Belongs to the NifD/NifK/NifE/NifN family.</text>
</comment>
<dbReference type="EC" id="6.3.3.7" evidence="4"/>
<sequence length="381" mass="41285">MSEEAETEMILHPRPSAIVAALYTLRDLDVDVAVMHGPAGCSFKHSRLLEEDGMHVLTTGMNESNFVFGGYDLLVDVLIKAEEMFQPELMGVVGTCASMIIGENIQQAVEESGVKAKCNVIAVDMHAGYRDNTVGVILTLESAYKEGIISGNEFKRQKRMLEAATRLEKEVGAACRSYIPPSKGDSKIDVANRLLELIDAGKKGVCVLDAKKETVFMFADILRAVNKVAAAHSQIVNIANLDKEVGLKKIRGYSKTILNELDADGIKIDHIIGGLDEYAVAGDKAAALIGDFYADCDFAVLLGIAHGVPLKRYGIKTEIFSVTNGPRTIEPLKWLGHDHAVLEIDLHPKTMGATGIIASEFGDTLLKLKAVKNHAILQEGK</sequence>
<evidence type="ECO:0000256" key="2">
    <source>
        <dbReference type="RuleBase" id="RU004021"/>
    </source>
</evidence>
<dbReference type="SUPFAM" id="SSF53807">
    <property type="entry name" value="Helical backbone' metal receptor"/>
    <property type="match status" value="1"/>
</dbReference>
<evidence type="ECO:0000313" key="4">
    <source>
        <dbReference type="EMBL" id="QNO51609.1"/>
    </source>
</evidence>
<gene>
    <name evidence="4" type="primary">cfbD</name>
    <name evidence="4" type="ORF">JFJFMGFI_00008</name>
</gene>
<evidence type="ECO:0000256" key="1">
    <source>
        <dbReference type="ARBA" id="ARBA00023231"/>
    </source>
</evidence>
<dbReference type="AlphaFoldDB" id="A0A7G9YUC5"/>
<dbReference type="NCBIfam" id="TIGR03282">
    <property type="entry name" value="methan_mark_13"/>
    <property type="match status" value="1"/>
</dbReference>
<organism evidence="4">
    <name type="scientific">Candidatus Methanophagaceae archaeon ANME-1 ERB6</name>
    <dbReference type="NCBI Taxonomy" id="2759912"/>
    <lineage>
        <taxon>Archaea</taxon>
        <taxon>Methanobacteriati</taxon>
        <taxon>Methanobacteriota</taxon>
        <taxon>Stenosarchaea group</taxon>
        <taxon>Methanomicrobia</taxon>
        <taxon>Candidatus Methanophagales</taxon>
        <taxon>Candidatus Methanophagaceae</taxon>
    </lineage>
</organism>
<dbReference type="EMBL" id="MT631474">
    <property type="protein sequence ID" value="QNO51609.1"/>
    <property type="molecule type" value="Genomic_DNA"/>
</dbReference>
<dbReference type="GO" id="GO:0016163">
    <property type="term" value="F:nitrogenase activity"/>
    <property type="evidence" value="ECO:0007669"/>
    <property type="project" value="InterPro"/>
</dbReference>
<dbReference type="InterPro" id="IPR000318">
    <property type="entry name" value="Nase_comp1_CS"/>
</dbReference>
<dbReference type="PANTHER" id="PTHR42846">
    <property type="entry name" value="NI-SIROHYDROCHLORIN A,C-DIAMIDE REDUCTIVE CYCLASE COMPLEX, COMPONENT CFBD"/>
    <property type="match status" value="1"/>
</dbReference>
<feature type="domain" description="Nitrogenase/oxidoreductase component 1" evidence="3">
    <location>
        <begin position="21"/>
        <end position="133"/>
    </location>
</feature>
<protein>
    <submittedName>
        <fullName evidence="4">Ni-sirohydrochlorin a,c-diamide reductive cyclase complex, component CfbD</fullName>
        <ecNumber evidence="4">6.3.3.7</ecNumber>
    </submittedName>
</protein>
<name>A0A7G9YUC5_9EURY</name>
<dbReference type="InterPro" id="IPR000510">
    <property type="entry name" value="Nase/OxRdtase_comp1"/>
</dbReference>
<accession>A0A7G9YUC5</accession>
<dbReference type="PANTHER" id="PTHR42846:SF1">
    <property type="entry name" value="NI-SIROHYDROCHLORIN A,C-DIAMIDE REDUCTIVE CYCLASE COMPLEX, COMPONENT CFBD"/>
    <property type="match status" value="1"/>
</dbReference>
<dbReference type="Gene3D" id="3.40.50.1980">
    <property type="entry name" value="Nitrogenase molybdenum iron protein domain"/>
    <property type="match status" value="1"/>
</dbReference>
<keyword evidence="1 2" id="KW-0535">Nitrogen fixation</keyword>
<dbReference type="InterPro" id="IPR052673">
    <property type="entry name" value="Ni-siroh_cyclase_CfbD"/>
</dbReference>
<reference evidence="4" key="1">
    <citation type="submission" date="2020-06" db="EMBL/GenBank/DDBJ databases">
        <title>Unique genomic features of the anaerobic methanotrophic archaea.</title>
        <authorList>
            <person name="Chadwick G.L."/>
            <person name="Skennerton C.T."/>
            <person name="Laso-Perez R."/>
            <person name="Leu A.O."/>
            <person name="Speth D.R."/>
            <person name="Yu H."/>
            <person name="Morgan-Lang C."/>
            <person name="Hatzenpichler R."/>
            <person name="Goudeau D."/>
            <person name="Malmstrom R."/>
            <person name="Brazelton W.J."/>
            <person name="Woyke T."/>
            <person name="Hallam S.J."/>
            <person name="Tyson G.W."/>
            <person name="Wegener G."/>
            <person name="Boetius A."/>
            <person name="Orphan V."/>
        </authorList>
    </citation>
    <scope>NUCLEOTIDE SEQUENCE</scope>
</reference>